<dbReference type="PANTHER" id="PTHR11461:SF211">
    <property type="entry name" value="GH10112P-RELATED"/>
    <property type="match status" value="1"/>
</dbReference>
<protein>
    <recommendedName>
        <fullName evidence="2">Serpin domain-containing protein</fullName>
    </recommendedName>
</protein>
<sequence>MKGDMGQEDRQALDINLDSVASYSCELGLMSIAARLLKNGCTDMGSFVVSPACLYIAVETLARGAKGETLNELESVLGGAEARRDACSLLFAKDPEQTASDYRLAIATSLWANKFTSPLRRNFGRTIADLHGKAAEVDFESSEAKALMSSWLSKNTSGKFTSAPEMDADTVFAIISALYFKDSWVDPLDDEDIEVVFRAPEPQSDVAMMGGFGSYGHLLSTREAIAVSWPMQSGAVAVFAMSNNGATLDDFVQSGAAWDAILRCHMRMGTTRPKGGIELFVPQFELRSDDRDLGGMLRSLGIEKTFSPGADFGNITEADAMVSRVVQNAVLKLDPNGAEGAAYTIFVVPAGCAPEPMPEPVRVVFDRPFAFAIFSHSGAPLFVGVYRGA</sequence>
<evidence type="ECO:0000313" key="3">
    <source>
        <dbReference type="EMBL" id="RNM33508.1"/>
    </source>
</evidence>
<accession>A0A3N0I9D2</accession>
<dbReference type="SUPFAM" id="SSF56574">
    <property type="entry name" value="Serpins"/>
    <property type="match status" value="1"/>
</dbReference>
<dbReference type="InterPro" id="IPR000215">
    <property type="entry name" value="Serpin_fam"/>
</dbReference>
<dbReference type="RefSeq" id="WP_123219981.1">
    <property type="nucleotide sequence ID" value="NZ_JACHYQ010000003.1"/>
</dbReference>
<dbReference type="Proteomes" id="UP000271472">
    <property type="component" value="Unassembled WGS sequence"/>
</dbReference>
<gene>
    <name evidence="3" type="ORF">DMP05_08180</name>
</gene>
<dbReference type="Gene3D" id="3.30.497.10">
    <property type="entry name" value="Antithrombin, subunit I, domain 2"/>
    <property type="match status" value="1"/>
</dbReference>
<dbReference type="Gene3D" id="2.30.39.10">
    <property type="entry name" value="Alpha-1-antitrypsin, domain 1"/>
    <property type="match status" value="1"/>
</dbReference>
<dbReference type="InterPro" id="IPR042185">
    <property type="entry name" value="Serpin_sf_2"/>
</dbReference>
<reference evidence="4" key="1">
    <citation type="submission" date="2018-05" db="EMBL/GenBank/DDBJ databases">
        <title>Genome Sequencing of selected type strains of the family Eggerthellaceae.</title>
        <authorList>
            <person name="Danylec N."/>
            <person name="Stoll D.A."/>
            <person name="Doetsch A."/>
            <person name="Huch M."/>
        </authorList>
    </citation>
    <scope>NUCLEOTIDE SEQUENCE [LARGE SCALE GENOMIC DNA]</scope>
    <source>
        <strain evidence="4">DSM 22006</strain>
    </source>
</reference>
<comment type="similarity">
    <text evidence="1">Belongs to the serpin family.</text>
</comment>
<keyword evidence="4" id="KW-1185">Reference proteome</keyword>
<proteinExistence type="inferred from homology"/>
<dbReference type="InterPro" id="IPR042178">
    <property type="entry name" value="Serpin_sf_1"/>
</dbReference>
<evidence type="ECO:0000259" key="2">
    <source>
        <dbReference type="SMART" id="SM00093"/>
    </source>
</evidence>
<dbReference type="AlphaFoldDB" id="A0A3N0I9D2"/>
<dbReference type="PANTHER" id="PTHR11461">
    <property type="entry name" value="SERINE PROTEASE INHIBITOR, SERPIN"/>
    <property type="match status" value="1"/>
</dbReference>
<dbReference type="OrthoDB" id="9764871at2"/>
<comment type="caution">
    <text evidence="3">The sequence shown here is derived from an EMBL/GenBank/DDBJ whole genome shotgun (WGS) entry which is preliminary data.</text>
</comment>
<dbReference type="GO" id="GO:0004867">
    <property type="term" value="F:serine-type endopeptidase inhibitor activity"/>
    <property type="evidence" value="ECO:0007669"/>
    <property type="project" value="InterPro"/>
</dbReference>
<dbReference type="Pfam" id="PF00079">
    <property type="entry name" value="Serpin"/>
    <property type="match status" value="1"/>
</dbReference>
<dbReference type="InterPro" id="IPR036186">
    <property type="entry name" value="Serpin_sf"/>
</dbReference>
<dbReference type="GO" id="GO:0005615">
    <property type="term" value="C:extracellular space"/>
    <property type="evidence" value="ECO:0007669"/>
    <property type="project" value="InterPro"/>
</dbReference>
<organism evidence="3 4">
    <name type="scientific">Slackia isoflavoniconvertens</name>
    <dbReference type="NCBI Taxonomy" id="572010"/>
    <lineage>
        <taxon>Bacteria</taxon>
        <taxon>Bacillati</taxon>
        <taxon>Actinomycetota</taxon>
        <taxon>Coriobacteriia</taxon>
        <taxon>Eggerthellales</taxon>
        <taxon>Eggerthellaceae</taxon>
        <taxon>Slackia</taxon>
    </lineage>
</organism>
<evidence type="ECO:0000256" key="1">
    <source>
        <dbReference type="RuleBase" id="RU000411"/>
    </source>
</evidence>
<dbReference type="GeneID" id="98663185"/>
<dbReference type="InterPro" id="IPR023796">
    <property type="entry name" value="Serpin_dom"/>
</dbReference>
<evidence type="ECO:0000313" key="4">
    <source>
        <dbReference type="Proteomes" id="UP000271472"/>
    </source>
</evidence>
<feature type="domain" description="Serpin" evidence="2">
    <location>
        <begin position="34"/>
        <end position="389"/>
    </location>
</feature>
<dbReference type="SMART" id="SM00093">
    <property type="entry name" value="SERPIN"/>
    <property type="match status" value="1"/>
</dbReference>
<name>A0A3N0I9D2_9ACTN</name>
<dbReference type="EMBL" id="QIBZ01000016">
    <property type="protein sequence ID" value="RNM33508.1"/>
    <property type="molecule type" value="Genomic_DNA"/>
</dbReference>